<name>A0A1Y2CB40_9BASI</name>
<dbReference type="InterPro" id="IPR027417">
    <property type="entry name" value="P-loop_NTPase"/>
</dbReference>
<dbReference type="PANTHER" id="PTHR21529">
    <property type="entry name" value="MAMMARY TURMOR VIRUS RECEPTOR HOMOLOG 1, 2 MTVR1, 2"/>
    <property type="match status" value="1"/>
</dbReference>
<evidence type="ECO:0000313" key="9">
    <source>
        <dbReference type="Proteomes" id="UP000193467"/>
    </source>
</evidence>
<evidence type="ECO:0000313" key="8">
    <source>
        <dbReference type="EMBL" id="ORY44271.1"/>
    </source>
</evidence>
<keyword evidence="5" id="KW-0862">Zinc</keyword>
<dbReference type="STRING" id="106004.A0A1Y2CB40"/>
<dbReference type="InterPro" id="IPR039904">
    <property type="entry name" value="TRANK1"/>
</dbReference>
<dbReference type="InterPro" id="IPR000571">
    <property type="entry name" value="Znf_CCCH"/>
</dbReference>
<dbReference type="InterPro" id="IPR013986">
    <property type="entry name" value="DExx_box_DNA_helicase_dom_sf"/>
</dbReference>
<accession>A0A1Y2CB40</accession>
<evidence type="ECO:0000259" key="7">
    <source>
        <dbReference type="PROSITE" id="PS50103"/>
    </source>
</evidence>
<dbReference type="InParanoid" id="A0A1Y2CB40"/>
<dbReference type="PROSITE" id="PS50103">
    <property type="entry name" value="ZF_C3H1"/>
    <property type="match status" value="1"/>
</dbReference>
<keyword evidence="2" id="KW-0378">Hydrolase</keyword>
<feature type="compositionally biased region" description="Acidic residues" evidence="6">
    <location>
        <begin position="1678"/>
        <end position="1688"/>
    </location>
</feature>
<keyword evidence="4" id="KW-0067">ATP-binding</keyword>
<dbReference type="SUPFAM" id="SSF52540">
    <property type="entry name" value="P-loop containing nucleoside triphosphate hydrolases"/>
    <property type="match status" value="1"/>
</dbReference>
<organism evidence="8 9">
    <name type="scientific">Leucosporidium creatinivorum</name>
    <dbReference type="NCBI Taxonomy" id="106004"/>
    <lineage>
        <taxon>Eukaryota</taxon>
        <taxon>Fungi</taxon>
        <taxon>Dikarya</taxon>
        <taxon>Basidiomycota</taxon>
        <taxon>Pucciniomycotina</taxon>
        <taxon>Microbotryomycetes</taxon>
        <taxon>Leucosporidiales</taxon>
        <taxon>Leucosporidium</taxon>
    </lineage>
</organism>
<feature type="domain" description="C3H1-type" evidence="7">
    <location>
        <begin position="1010"/>
        <end position="1037"/>
    </location>
</feature>
<dbReference type="GO" id="GO:0016787">
    <property type="term" value="F:hydrolase activity"/>
    <property type="evidence" value="ECO:0007669"/>
    <property type="project" value="UniProtKB-KW"/>
</dbReference>
<keyword evidence="5" id="KW-0479">Metal-binding</keyword>
<feature type="zinc finger region" description="C3H1-type" evidence="5">
    <location>
        <begin position="1010"/>
        <end position="1037"/>
    </location>
</feature>
<feature type="region of interest" description="Disordered" evidence="6">
    <location>
        <begin position="1675"/>
        <end position="1696"/>
    </location>
</feature>
<dbReference type="OrthoDB" id="3156807at2759"/>
<dbReference type="GO" id="GO:0005524">
    <property type="term" value="F:ATP binding"/>
    <property type="evidence" value="ECO:0007669"/>
    <property type="project" value="UniProtKB-KW"/>
</dbReference>
<evidence type="ECO:0000256" key="5">
    <source>
        <dbReference type="PROSITE-ProRule" id="PRU00723"/>
    </source>
</evidence>
<dbReference type="Gene3D" id="3.40.50.300">
    <property type="entry name" value="P-loop containing nucleotide triphosphate hydrolases"/>
    <property type="match status" value="2"/>
</dbReference>
<sequence length="1696" mass="187326">MNNVFLPQTWLSESIVLEEENKEVTAPEIAAEPLTPSQQNELHELIGLSKSIPFSKSVVASVFSNDAQASHLFAVSPQEEQVINHPGSSITIGRSGSGKTSCMLLKILGIQNHFQLNPSPLLPPRSRRQLFVTQSPVLAGRVRKAFESLSRTQALNEINKEELRHMVEAGPEDEGDMALDVDQGQADRRGLPSRWSELEDSHFPLFISYGTLLDLLEADLGIQRDHRGRGGGRRQQRRLSKLKSGAIIDPFEEQSAASSSSSEGWMMEVDGETFSALFWPSFDERLRKGIDSSLAWSEILGVVKGNAEVAATEKGYLDESTYLQLSDRVAPAFASTRSQLYALAKSYFLRLGELGMHDVADRTFAILQAFKDQPSKLKECSIAFLAVDEAQDLLLLDYTLLRTMLSNPLGLTAVGDTAQTIHSGSSFRFESLTSSWWVEEESLAKQQGRSPEHPAVFHLAINYRSHQGITRCSHAIVEALIELYPNAIDQLPRETGRVDGPAPLWIDASARQQEGQEFNVFKAPGSSEQIEFGAKTCIIVRDEAARDRLRPKVGDAALVLTLFQSKGLEFDSTLLYNLVSDSPATSSQWRALLNVAAPWGTNFPRFDPQAHAILRLELQRTYVALTRGRKNVWILEEDSFKSSALKTEGLFAEPASLFANAAKLCSGARARTLHRQAGQCWSLDGRFAHAAVEFEAATEHEEAAKCYRRGGDFRNAVRICKMEGGKVQESTAEMIVEVAKVEFTRTSHFEDAVKLFSSDAEYSEFLKSEGLTFASRDYYEKTGNYREAALVALNENRDYPDAALLFDRAGLGAEAGQARIAALWERLPLGAGDLDIGTRQQSIELVRYLPPSSVTLFRELMEDTLDPSALFKLANETNDKESLALRLASLDAGIAATTNLRQQSLDTICVYVKAVMSYAEIMHRLLLASSLNAEDSETRRLFGFAPFARSGDEESTTVDYHLLPSSPLLSHAYGVESLDAFGLAEAARAFVVDRLATILLNAHEDLFQLPTIRPPCLEWTTIGTCSRVSCPFLHEKNGRASLLQQLPVLASLARLQSLLEILWNAGARGYAHGDALRLKRQWVERLEEAVLEWGGGGDLYELRDMMDTVDFKQIERSLASASVERLWELSNTRAKYFPSAFSLSTVIAQDVAASALFGAAPRLPLSQAGYASTLARDGTTPVPLLLLRGLFDMSRPTITPESFGRTIEFFETVLYRRLPFELNPLLRCLEDLAMLALLGARSSIKKTATNLTAGWNGLIAPRPVIKALLRKHRHHQSLSGSVYVLASIVDLLLNTIDSLCEREGFLVHGTSVIRLGNFIRHVAIKKCLELLALIGLNLEGSAMAATIRTQIIEGIKQGAADTLRHHHRIYTILSQAPTYSILETAFISSANFPEEQLLALVLPGQLPTLPKNMGRIRSTRKESLEAHYLSLSPSSASLSAEAKAFAPASGNGAEQEEQQPEAEEDDSIEKQQAARTIQSWLQRRVIKRRSTSRFDAGRSFAEMKAEVEKLGSKATFKRSVLLLGPLVHLYHALQEVQRLLRTRKTALNQSLTSVDHIQLDLVMKDLRQSREITKDLSPLLKIVSPSTTPLANTDKPLANLLDSFRTKVLTALDTLQTRLEDHLSTADSSGLSAELQRHLELGKKGLRAPVVSVNGGAQVGKNQKLSLKLEDETKVGVEDAEGEDDEAAEERGRRIA</sequence>
<comment type="caution">
    <text evidence="8">The sequence shown here is derived from an EMBL/GenBank/DDBJ whole genome shotgun (WGS) entry which is preliminary data.</text>
</comment>
<keyword evidence="1" id="KW-0547">Nucleotide-binding</keyword>
<evidence type="ECO:0000256" key="4">
    <source>
        <dbReference type="ARBA" id="ARBA00022840"/>
    </source>
</evidence>
<evidence type="ECO:0000256" key="3">
    <source>
        <dbReference type="ARBA" id="ARBA00022806"/>
    </source>
</evidence>
<dbReference type="PANTHER" id="PTHR21529:SF4">
    <property type="entry name" value="TPR AND ANKYRIN REPEAT-CONTAINING PROTEIN 1"/>
    <property type="match status" value="1"/>
</dbReference>
<proteinExistence type="predicted"/>
<keyword evidence="3" id="KW-0347">Helicase</keyword>
<feature type="region of interest" description="Disordered" evidence="6">
    <location>
        <begin position="1442"/>
        <end position="1470"/>
    </location>
</feature>
<evidence type="ECO:0000256" key="6">
    <source>
        <dbReference type="SAM" id="MobiDB-lite"/>
    </source>
</evidence>
<keyword evidence="5" id="KW-0863">Zinc-finger</keyword>
<dbReference type="Gene3D" id="1.10.10.160">
    <property type="match status" value="1"/>
</dbReference>
<dbReference type="InterPro" id="IPR014016">
    <property type="entry name" value="UvrD-like_ATP-bd"/>
</dbReference>
<feature type="compositionally biased region" description="Acidic residues" evidence="6">
    <location>
        <begin position="1454"/>
        <end position="1467"/>
    </location>
</feature>
<gene>
    <name evidence="8" type="ORF">BCR35DRAFT_336316</name>
</gene>
<dbReference type="EMBL" id="MCGR01000126">
    <property type="protein sequence ID" value="ORY44271.1"/>
    <property type="molecule type" value="Genomic_DNA"/>
</dbReference>
<keyword evidence="9" id="KW-1185">Reference proteome</keyword>
<dbReference type="Proteomes" id="UP000193467">
    <property type="component" value="Unassembled WGS sequence"/>
</dbReference>
<dbReference type="Pfam" id="PF00580">
    <property type="entry name" value="UvrD-helicase"/>
    <property type="match status" value="1"/>
</dbReference>
<evidence type="ECO:0000256" key="2">
    <source>
        <dbReference type="ARBA" id="ARBA00022801"/>
    </source>
</evidence>
<dbReference type="GO" id="GO:0004386">
    <property type="term" value="F:helicase activity"/>
    <property type="evidence" value="ECO:0007669"/>
    <property type="project" value="UniProtKB-KW"/>
</dbReference>
<evidence type="ECO:0000256" key="1">
    <source>
        <dbReference type="ARBA" id="ARBA00022741"/>
    </source>
</evidence>
<dbReference type="GO" id="GO:0008270">
    <property type="term" value="F:zinc ion binding"/>
    <property type="evidence" value="ECO:0007669"/>
    <property type="project" value="UniProtKB-KW"/>
</dbReference>
<protein>
    <recommendedName>
        <fullName evidence="7">C3H1-type domain-containing protein</fullName>
    </recommendedName>
</protein>
<reference evidence="8 9" key="1">
    <citation type="submission" date="2016-07" db="EMBL/GenBank/DDBJ databases">
        <title>Pervasive Adenine N6-methylation of Active Genes in Fungi.</title>
        <authorList>
            <consortium name="DOE Joint Genome Institute"/>
            <person name="Mondo S.J."/>
            <person name="Dannebaum R.O."/>
            <person name="Kuo R.C."/>
            <person name="Labutti K."/>
            <person name="Haridas S."/>
            <person name="Kuo A."/>
            <person name="Salamov A."/>
            <person name="Ahrendt S.R."/>
            <person name="Lipzen A."/>
            <person name="Sullivan W."/>
            <person name="Andreopoulos W.B."/>
            <person name="Clum A."/>
            <person name="Lindquist E."/>
            <person name="Daum C."/>
            <person name="Ramamoorthy G.K."/>
            <person name="Gryganskyi A."/>
            <person name="Culley D."/>
            <person name="Magnuson J.K."/>
            <person name="James T.Y."/>
            <person name="O'Malley M.A."/>
            <person name="Stajich J.E."/>
            <person name="Spatafora J.W."/>
            <person name="Visel A."/>
            <person name="Grigoriev I.V."/>
        </authorList>
    </citation>
    <scope>NUCLEOTIDE SEQUENCE [LARGE SCALE GENOMIC DNA]</scope>
    <source>
        <strain evidence="8 9">62-1032</strain>
    </source>
</reference>